<name>A0ABS6U5F4_9PSEU</name>
<feature type="compositionally biased region" description="Low complexity" evidence="1">
    <location>
        <begin position="41"/>
        <end position="59"/>
    </location>
</feature>
<evidence type="ECO:0000313" key="4">
    <source>
        <dbReference type="Proteomes" id="UP000694300"/>
    </source>
</evidence>
<sequence length="474" mass="47217">MGTPQGGSPDDGPDAARERPEPDPGVTSFASPPQDPPWPAPHTATDPRPADPAPSDSAPPAGPAPAAEPPSSPAASWPPPAGPGDATQVGGRGSGPASPWAKPDPVPEAPETRMGWTPPAVPSSWPPPGPGAAPSWNAPATGSGQAPWGAPVAGGPPTAAQPAWTPGPDPSQPGWAPGPPAQQGWAAVGPPTQVGGPWTGTQPGWQPPTGTQPGWPQPGPQYPGPQYAGPQYPGAQYPGAPYPQYPGGRYPGGPPRRRGRLVALVVVVGVLLLAALGVGGYLLLNRATGTAVPADFRPITTATLSYSVPPDWVDSANSGSVLGAPLEGRADAPGYECDGNQYYRGVIASAFVPGERPAAAVAAAFARETGSSFYVSAAGAPPQVEVSDARPFEVDGVPGQLVEATSRTPTDDGCLATVGTVLILAVPTTGPDGAPGTAVLVVNGDTTGGPSTAPPSPDRSTLEAVLASVRLPSV</sequence>
<feature type="compositionally biased region" description="Pro residues" evidence="1">
    <location>
        <begin position="60"/>
        <end position="82"/>
    </location>
</feature>
<evidence type="ECO:0000256" key="1">
    <source>
        <dbReference type="SAM" id="MobiDB-lite"/>
    </source>
</evidence>
<keyword evidence="2" id="KW-0472">Membrane</keyword>
<evidence type="ECO:0000313" key="3">
    <source>
        <dbReference type="EMBL" id="MBW0127226.1"/>
    </source>
</evidence>
<dbReference type="Proteomes" id="UP000694300">
    <property type="component" value="Unassembled WGS sequence"/>
</dbReference>
<reference evidence="3 4" key="1">
    <citation type="submission" date="2020-11" db="EMBL/GenBank/DDBJ databases">
        <title>Pseudonocardia abyssalis sp. nov. and Pseudonocardia oceani sp. nov., description and phylogenomic analysis of two novel actinomycetes isolated from the deep Southern Ocean.</title>
        <authorList>
            <person name="Parra J."/>
        </authorList>
    </citation>
    <scope>NUCLEOTIDE SEQUENCE [LARGE SCALE GENOMIC DNA]</scope>
    <source>
        <strain evidence="4">KRD185</strain>
    </source>
</reference>
<keyword evidence="2" id="KW-1133">Transmembrane helix</keyword>
<dbReference type="RefSeq" id="WP_218595428.1">
    <property type="nucleotide sequence ID" value="NZ_JADQDF010000001.1"/>
</dbReference>
<feature type="region of interest" description="Disordered" evidence="1">
    <location>
        <begin position="1"/>
        <end position="253"/>
    </location>
</feature>
<dbReference type="EMBL" id="JADQDF010000001">
    <property type="protein sequence ID" value="MBW0127226.1"/>
    <property type="molecule type" value="Genomic_DNA"/>
</dbReference>
<gene>
    <name evidence="3" type="ORF">I4I82_05965</name>
</gene>
<feature type="compositionally biased region" description="Pro residues" evidence="1">
    <location>
        <begin position="119"/>
        <end position="131"/>
    </location>
</feature>
<keyword evidence="4" id="KW-1185">Reference proteome</keyword>
<protein>
    <submittedName>
        <fullName evidence="3">Uncharacterized protein</fullName>
    </submittedName>
</protein>
<feature type="compositionally biased region" description="Low complexity" evidence="1">
    <location>
        <begin position="181"/>
        <end position="214"/>
    </location>
</feature>
<accession>A0ABS6U5F4</accession>
<comment type="caution">
    <text evidence="3">The sequence shown here is derived from an EMBL/GenBank/DDBJ whole genome shotgun (WGS) entry which is preliminary data.</text>
</comment>
<organism evidence="3 4">
    <name type="scientific">Pseudonocardia oceani</name>
    <dbReference type="NCBI Taxonomy" id="2792013"/>
    <lineage>
        <taxon>Bacteria</taxon>
        <taxon>Bacillati</taxon>
        <taxon>Actinomycetota</taxon>
        <taxon>Actinomycetes</taxon>
        <taxon>Pseudonocardiales</taxon>
        <taxon>Pseudonocardiaceae</taxon>
        <taxon>Pseudonocardia</taxon>
    </lineage>
</organism>
<feature type="transmembrane region" description="Helical" evidence="2">
    <location>
        <begin position="261"/>
        <end position="284"/>
    </location>
</feature>
<evidence type="ECO:0000256" key="2">
    <source>
        <dbReference type="SAM" id="Phobius"/>
    </source>
</evidence>
<proteinExistence type="predicted"/>
<feature type="compositionally biased region" description="Pro residues" evidence="1">
    <location>
        <begin position="165"/>
        <end position="180"/>
    </location>
</feature>
<feature type="compositionally biased region" description="Low complexity" evidence="1">
    <location>
        <begin position="132"/>
        <end position="164"/>
    </location>
</feature>
<keyword evidence="2" id="KW-0812">Transmembrane</keyword>
<feature type="compositionally biased region" description="Low complexity" evidence="1">
    <location>
        <begin position="224"/>
        <end position="239"/>
    </location>
</feature>